<evidence type="ECO:0000313" key="1">
    <source>
        <dbReference type="EMBL" id="BDS10609.1"/>
    </source>
</evidence>
<gene>
    <name evidence="1" type="ORF">AsAng_0013170</name>
</gene>
<name>A0A915YCM3_9BACT</name>
<protein>
    <submittedName>
        <fullName evidence="1">Uncharacterized protein</fullName>
    </submittedName>
</protein>
<proteinExistence type="predicted"/>
<evidence type="ECO:0000313" key="2">
    <source>
        <dbReference type="Proteomes" id="UP001060919"/>
    </source>
</evidence>
<reference evidence="1" key="1">
    <citation type="submission" date="2022-09" db="EMBL/GenBank/DDBJ databases">
        <title>Aureispira anguillicida sp. nov., isolated from Leptocephalus of Japanese eel Anguilla japonica.</title>
        <authorList>
            <person name="Yuasa K."/>
            <person name="Mekata T."/>
            <person name="Ikunari K."/>
        </authorList>
    </citation>
    <scope>NUCLEOTIDE SEQUENCE</scope>
    <source>
        <strain evidence="1">EL160426</strain>
    </source>
</reference>
<keyword evidence="2" id="KW-1185">Reference proteome</keyword>
<sequence length="39" mass="4726">MLFFASVYNYLNYTIFYKKLTSSTQKNVDSRKAEIKLYH</sequence>
<accession>A0A915YCM3</accession>
<dbReference type="EMBL" id="AP026867">
    <property type="protein sequence ID" value="BDS10609.1"/>
    <property type="molecule type" value="Genomic_DNA"/>
</dbReference>
<dbReference type="KEGG" id="aup:AsAng_0013170"/>
<dbReference type="AlphaFoldDB" id="A0A915YCM3"/>
<dbReference type="Proteomes" id="UP001060919">
    <property type="component" value="Chromosome"/>
</dbReference>
<organism evidence="1 2">
    <name type="scientific">Aureispira anguillae</name>
    <dbReference type="NCBI Taxonomy" id="2864201"/>
    <lineage>
        <taxon>Bacteria</taxon>
        <taxon>Pseudomonadati</taxon>
        <taxon>Bacteroidota</taxon>
        <taxon>Saprospiria</taxon>
        <taxon>Saprospirales</taxon>
        <taxon>Saprospiraceae</taxon>
        <taxon>Aureispira</taxon>
    </lineage>
</organism>